<protein>
    <recommendedName>
        <fullName evidence="1">Integration host factor-like helix-two turn-helix domain-containing protein</fullName>
    </recommendedName>
</protein>
<dbReference type="Gene3D" id="1.10.8.50">
    <property type="match status" value="1"/>
</dbReference>
<dbReference type="RefSeq" id="WP_189111830.1">
    <property type="nucleotide sequence ID" value="NZ_BMMV01000040.1"/>
</dbReference>
<sequence length="50" mass="5376">MRRVLESLPGIGTIRAGQLLADLSISEQRRVQGLGSGQRAGLLARFSPKD</sequence>
<evidence type="ECO:0000313" key="3">
    <source>
        <dbReference type="Proteomes" id="UP000660265"/>
    </source>
</evidence>
<evidence type="ECO:0000313" key="2">
    <source>
        <dbReference type="EMBL" id="GGK30128.1"/>
    </source>
</evidence>
<feature type="domain" description="Integration host factor-like helix-two turn-helix" evidence="1">
    <location>
        <begin position="3"/>
        <end position="46"/>
    </location>
</feature>
<dbReference type="EMBL" id="BMMV01000040">
    <property type="protein sequence ID" value="GGK30128.1"/>
    <property type="molecule type" value="Genomic_DNA"/>
</dbReference>
<dbReference type="Proteomes" id="UP000660265">
    <property type="component" value="Unassembled WGS sequence"/>
</dbReference>
<comment type="caution">
    <text evidence="2">The sequence shown here is derived from an EMBL/GenBank/DDBJ whole genome shotgun (WGS) entry which is preliminary data.</text>
</comment>
<keyword evidence="3" id="KW-1185">Reference proteome</keyword>
<dbReference type="InterPro" id="IPR010979">
    <property type="entry name" value="Ribosomal_uS13-like_H2TH"/>
</dbReference>
<reference evidence="3" key="1">
    <citation type="journal article" date="2019" name="Int. J. Syst. Evol. Microbiol.">
        <title>The Global Catalogue of Microorganisms (GCM) 10K type strain sequencing project: providing services to taxonomists for standard genome sequencing and annotation.</title>
        <authorList>
            <consortium name="The Broad Institute Genomics Platform"/>
            <consortium name="The Broad Institute Genome Sequencing Center for Infectious Disease"/>
            <person name="Wu L."/>
            <person name="Ma J."/>
        </authorList>
    </citation>
    <scope>NUCLEOTIDE SEQUENCE [LARGE SCALE GENOMIC DNA]</scope>
    <source>
        <strain evidence="3">CGMCC 4.7275</strain>
    </source>
</reference>
<evidence type="ECO:0000259" key="1">
    <source>
        <dbReference type="Pfam" id="PF22525"/>
    </source>
</evidence>
<name>A0ABQ2EXF2_9ACTN</name>
<accession>A0ABQ2EXF2</accession>
<gene>
    <name evidence="2" type="ORF">GCM10011583_72550</name>
</gene>
<dbReference type="Pfam" id="PF22525">
    <property type="entry name" value="H2TH_5"/>
    <property type="match status" value="1"/>
</dbReference>
<organism evidence="2 3">
    <name type="scientific">Streptomyces camponoticapitis</name>
    <dbReference type="NCBI Taxonomy" id="1616125"/>
    <lineage>
        <taxon>Bacteria</taxon>
        <taxon>Bacillati</taxon>
        <taxon>Actinomycetota</taxon>
        <taxon>Actinomycetes</taxon>
        <taxon>Kitasatosporales</taxon>
        <taxon>Streptomycetaceae</taxon>
        <taxon>Streptomyces</taxon>
    </lineage>
</organism>
<dbReference type="InterPro" id="IPR055201">
    <property type="entry name" value="IHF-like_H2TH"/>
</dbReference>
<proteinExistence type="predicted"/>
<dbReference type="SUPFAM" id="SSF46946">
    <property type="entry name" value="S13-like H2TH domain"/>
    <property type="match status" value="1"/>
</dbReference>